<accession>A0A016UB77</accession>
<dbReference type="InterPro" id="IPR002698">
    <property type="entry name" value="FTHF_cligase"/>
</dbReference>
<dbReference type="GO" id="GO:0005524">
    <property type="term" value="F:ATP binding"/>
    <property type="evidence" value="ECO:0007669"/>
    <property type="project" value="UniProtKB-KW"/>
</dbReference>
<dbReference type="Pfam" id="PF01812">
    <property type="entry name" value="5-FTHF_cyc-lig"/>
    <property type="match status" value="1"/>
</dbReference>
<evidence type="ECO:0000313" key="7">
    <source>
        <dbReference type="Proteomes" id="UP000024635"/>
    </source>
</evidence>
<comment type="similarity">
    <text evidence="1">Belongs to the 5-formyltetrahydrofolate cyclo-ligase family.</text>
</comment>
<dbReference type="STRING" id="53326.A0A016UB77"/>
<comment type="caution">
    <text evidence="6">The sequence shown here is derived from an EMBL/GenBank/DDBJ whole genome shotgun (WGS) entry which is preliminary data.</text>
</comment>
<evidence type="ECO:0000256" key="4">
    <source>
        <dbReference type="ARBA" id="ARBA00036539"/>
    </source>
</evidence>
<dbReference type="Proteomes" id="UP000024635">
    <property type="component" value="Unassembled WGS sequence"/>
</dbReference>
<dbReference type="InterPro" id="IPR024185">
    <property type="entry name" value="FTHF_cligase-like_sf"/>
</dbReference>
<dbReference type="GO" id="GO:0009396">
    <property type="term" value="P:folic acid-containing compound biosynthetic process"/>
    <property type="evidence" value="ECO:0007669"/>
    <property type="project" value="TreeGrafter"/>
</dbReference>
<dbReference type="PANTHER" id="PTHR23407:SF1">
    <property type="entry name" value="5-FORMYLTETRAHYDROFOLATE CYCLO-LIGASE"/>
    <property type="match status" value="1"/>
</dbReference>
<proteinExistence type="inferred from homology"/>
<organism evidence="6 7">
    <name type="scientific">Ancylostoma ceylanicum</name>
    <dbReference type="NCBI Taxonomy" id="53326"/>
    <lineage>
        <taxon>Eukaryota</taxon>
        <taxon>Metazoa</taxon>
        <taxon>Ecdysozoa</taxon>
        <taxon>Nematoda</taxon>
        <taxon>Chromadorea</taxon>
        <taxon>Rhabditida</taxon>
        <taxon>Rhabditina</taxon>
        <taxon>Rhabditomorpha</taxon>
        <taxon>Strongyloidea</taxon>
        <taxon>Ancylostomatidae</taxon>
        <taxon>Ancylostomatinae</taxon>
        <taxon>Ancylostoma</taxon>
    </lineage>
</organism>
<dbReference type="GO" id="GO:0005739">
    <property type="term" value="C:mitochondrion"/>
    <property type="evidence" value="ECO:0007669"/>
    <property type="project" value="TreeGrafter"/>
</dbReference>
<dbReference type="EC" id="6.3.3.2" evidence="5"/>
<evidence type="ECO:0000256" key="1">
    <source>
        <dbReference type="ARBA" id="ARBA00010638"/>
    </source>
</evidence>
<keyword evidence="3" id="KW-0067">ATP-binding</keyword>
<comment type="catalytic activity">
    <reaction evidence="4">
        <text>(6S)-5-formyl-5,6,7,8-tetrahydrofolate + ATP = (6R)-5,10-methenyltetrahydrofolate + ADP + phosphate</text>
        <dbReference type="Rhea" id="RHEA:10488"/>
        <dbReference type="ChEBI" id="CHEBI:30616"/>
        <dbReference type="ChEBI" id="CHEBI:43474"/>
        <dbReference type="ChEBI" id="CHEBI:57455"/>
        <dbReference type="ChEBI" id="CHEBI:57457"/>
        <dbReference type="ChEBI" id="CHEBI:456216"/>
        <dbReference type="EC" id="6.3.3.2"/>
    </reaction>
</comment>
<dbReference type="OrthoDB" id="2015992at2759"/>
<dbReference type="EMBL" id="JARK01001384">
    <property type="protein sequence ID" value="EYC12206.1"/>
    <property type="molecule type" value="Genomic_DNA"/>
</dbReference>
<evidence type="ECO:0000256" key="2">
    <source>
        <dbReference type="ARBA" id="ARBA00022741"/>
    </source>
</evidence>
<keyword evidence="2" id="KW-0547">Nucleotide-binding</keyword>
<evidence type="ECO:0000256" key="5">
    <source>
        <dbReference type="ARBA" id="ARBA00038966"/>
    </source>
</evidence>
<dbReference type="AlphaFoldDB" id="A0A016UB77"/>
<keyword evidence="7" id="KW-1185">Reference proteome</keyword>
<dbReference type="GO" id="GO:0035999">
    <property type="term" value="P:tetrahydrofolate interconversion"/>
    <property type="evidence" value="ECO:0007669"/>
    <property type="project" value="TreeGrafter"/>
</dbReference>
<dbReference type="GO" id="GO:0030272">
    <property type="term" value="F:5-formyltetrahydrofolate cyclo-ligase activity"/>
    <property type="evidence" value="ECO:0007669"/>
    <property type="project" value="UniProtKB-EC"/>
</dbReference>
<evidence type="ECO:0000256" key="3">
    <source>
        <dbReference type="ARBA" id="ARBA00022840"/>
    </source>
</evidence>
<dbReference type="Gene3D" id="3.40.50.10420">
    <property type="entry name" value="NagB/RpiA/CoA transferase-like"/>
    <property type="match status" value="1"/>
</dbReference>
<reference evidence="7" key="1">
    <citation type="journal article" date="2015" name="Nat. Genet.">
        <title>The genome and transcriptome of the zoonotic hookworm Ancylostoma ceylanicum identify infection-specific gene families.</title>
        <authorList>
            <person name="Schwarz E.M."/>
            <person name="Hu Y."/>
            <person name="Antoshechkin I."/>
            <person name="Miller M.M."/>
            <person name="Sternberg P.W."/>
            <person name="Aroian R.V."/>
        </authorList>
    </citation>
    <scope>NUCLEOTIDE SEQUENCE</scope>
    <source>
        <strain evidence="7">HY135</strain>
    </source>
</reference>
<dbReference type="InterPro" id="IPR037171">
    <property type="entry name" value="NagB/RpiA_transferase-like"/>
</dbReference>
<gene>
    <name evidence="6" type="primary">Acey_s0048.g1666</name>
    <name evidence="6" type="ORF">Y032_0048g1666</name>
</gene>
<sequence>MNTWMDELYWIEKWIRTSGNGYIPAVFSVPWSKDKDRDKCCSSYALTKQQLLSMDIVLHRLLHLNRVWLTSSKMASAAKPWLTDPISLQKKGLRKEMTAKLADVTAEEAERQSALVAEKVLSSVWFKNAKRVSVYTHTAGEIQTAKIIEESLKAGKHVFIPKV</sequence>
<evidence type="ECO:0000313" key="6">
    <source>
        <dbReference type="EMBL" id="EYC12206.1"/>
    </source>
</evidence>
<name>A0A016UB77_9BILA</name>
<dbReference type="PANTHER" id="PTHR23407">
    <property type="entry name" value="ATPASE INHIBITOR/5-FORMYLTETRAHYDROFOLATE CYCLO-LIGASE"/>
    <property type="match status" value="1"/>
</dbReference>
<protein>
    <recommendedName>
        <fullName evidence="5">5-formyltetrahydrofolate cyclo-ligase</fullName>
        <ecNumber evidence="5">6.3.3.2</ecNumber>
    </recommendedName>
</protein>
<dbReference type="SUPFAM" id="SSF100950">
    <property type="entry name" value="NagB/RpiA/CoA transferase-like"/>
    <property type="match status" value="1"/>
</dbReference>